<dbReference type="EMBL" id="AFOY02000004">
    <property type="protein sequence ID" value="EXF96271.1"/>
    <property type="molecule type" value="Genomic_DNA"/>
</dbReference>
<protein>
    <submittedName>
        <fullName evidence="1">Uncharacterized protein</fullName>
    </submittedName>
</protein>
<proteinExistence type="predicted"/>
<evidence type="ECO:0000313" key="2">
    <source>
        <dbReference type="Proteomes" id="UP000022611"/>
    </source>
</evidence>
<dbReference type="HOGENOM" id="CLU_3238368_0_0_6"/>
<organism evidence="1 2">
    <name type="scientific">Pseudomonas fluorescens HK44</name>
    <dbReference type="NCBI Taxonomy" id="1042209"/>
    <lineage>
        <taxon>Bacteria</taxon>
        <taxon>Pseudomonadati</taxon>
        <taxon>Pseudomonadota</taxon>
        <taxon>Gammaproteobacteria</taxon>
        <taxon>Pseudomonadales</taxon>
        <taxon>Pseudomonadaceae</taxon>
        <taxon>Pseudomonas</taxon>
    </lineage>
</organism>
<sequence>MKRLATRICTFDELLKRIDLDLWRVHRHGPGQYTFVPIQYWRE</sequence>
<dbReference type="Proteomes" id="UP000022611">
    <property type="component" value="Unassembled WGS sequence"/>
</dbReference>
<dbReference type="PATRIC" id="fig|1042209.11.peg.603"/>
<comment type="caution">
    <text evidence="1">The sequence shown here is derived from an EMBL/GenBank/DDBJ whole genome shotgun (WGS) entry which is preliminary data.</text>
</comment>
<accession>A0A010RVK4</accession>
<reference evidence="1 2" key="1">
    <citation type="journal article" date="2011" name="J. Bacteriol.">
        <title>Draft genome sequence of the polycyclic aromatic hydrocarbon-degrading, genetically engineered bioluminescent bioreporter Pseudomonas fluorescens HK44.</title>
        <authorList>
            <person name="Chauhan A."/>
            <person name="Layton A.C."/>
            <person name="Williams D.E."/>
            <person name="Smartt A.E."/>
            <person name="Ripp S."/>
            <person name="Karpinets T.V."/>
            <person name="Brown S.D."/>
            <person name="Sayler G.S."/>
        </authorList>
    </citation>
    <scope>NUCLEOTIDE SEQUENCE [LARGE SCALE GENOMIC DNA]</scope>
    <source>
        <strain evidence="1 2">HK44</strain>
    </source>
</reference>
<dbReference type="AlphaFoldDB" id="A0A010RVK4"/>
<name>A0A010RVK4_PSEFL</name>
<evidence type="ECO:0000313" key="1">
    <source>
        <dbReference type="EMBL" id="EXF96271.1"/>
    </source>
</evidence>
<gene>
    <name evidence="1" type="ORF">HK44_020395</name>
</gene>